<name>A0A7R8ZQH1_9CRUS</name>
<proteinExistence type="predicted"/>
<reference evidence="1" key="1">
    <citation type="submission" date="2020-11" db="EMBL/GenBank/DDBJ databases">
        <authorList>
            <person name="Tran Van P."/>
        </authorList>
    </citation>
    <scope>NUCLEOTIDE SEQUENCE</scope>
</reference>
<gene>
    <name evidence="1" type="ORF">CTOB1V02_LOCUS6333</name>
</gene>
<dbReference type="EMBL" id="OB661542">
    <property type="protein sequence ID" value="CAD7228450.1"/>
    <property type="molecule type" value="Genomic_DNA"/>
</dbReference>
<dbReference type="OrthoDB" id="189220at2759"/>
<organism evidence="1">
    <name type="scientific">Cyprideis torosa</name>
    <dbReference type="NCBI Taxonomy" id="163714"/>
    <lineage>
        <taxon>Eukaryota</taxon>
        <taxon>Metazoa</taxon>
        <taxon>Ecdysozoa</taxon>
        <taxon>Arthropoda</taxon>
        <taxon>Crustacea</taxon>
        <taxon>Oligostraca</taxon>
        <taxon>Ostracoda</taxon>
        <taxon>Podocopa</taxon>
        <taxon>Podocopida</taxon>
        <taxon>Cytherocopina</taxon>
        <taxon>Cytheroidea</taxon>
        <taxon>Cytherideidae</taxon>
        <taxon>Cyprideis</taxon>
    </lineage>
</organism>
<sequence length="67" mass="7398">LSRAVEELDSESPDLNSLRKNIQYAAAVLESVYINDCRKNSILNAMNSMSPDDDERPTTGERVLGNA</sequence>
<accession>A0A7R8ZQH1</accession>
<protein>
    <submittedName>
        <fullName evidence="1">Uncharacterized protein</fullName>
    </submittedName>
</protein>
<feature type="non-terminal residue" evidence="1">
    <location>
        <position position="67"/>
    </location>
</feature>
<feature type="non-terminal residue" evidence="1">
    <location>
        <position position="1"/>
    </location>
</feature>
<dbReference type="AlphaFoldDB" id="A0A7R8ZQH1"/>
<evidence type="ECO:0000313" key="1">
    <source>
        <dbReference type="EMBL" id="CAD7228450.1"/>
    </source>
</evidence>